<dbReference type="InterPro" id="IPR017208">
    <property type="entry name" value="UCP037442_abhydr"/>
</dbReference>
<protein>
    <submittedName>
        <fullName evidence="2">Alpha/beta fold hydrolase</fullName>
    </submittedName>
</protein>
<dbReference type="PIRSF" id="PIRSF037442">
    <property type="entry name" value="UCP037442_abhydr"/>
    <property type="match status" value="1"/>
</dbReference>
<sequence length="310" mass="33306">MPPAEPPTARGRPTDVAVECADGYRLHARVFPPADPAAARGITVVVAPATGAKASYYWRYAAFLSDAGFRAVVADYRGIGRSGPAGGGPALRSLPVRWHEWGTLDLDAVLGWARDTAPGDRITVVGHSFGGFATCLAPRATTVSRLLLVGAQHAHWADYRRGRRLVMVWRWHLVMPALTAVLGRFPGRRLGWTEDLPAGVAFDWARGRADFGRTVGGADPGALRRAAALDLDVLAVAAGDDPFATPRATARTLGYLTSARVDHWLIEPEDHGLDVIGHLGLFHDRLRPVFWPRSADWLGAEPGPGGGARR</sequence>
<keyword evidence="3" id="KW-1185">Reference proteome</keyword>
<reference evidence="2 3" key="1">
    <citation type="submission" date="2020-03" db="EMBL/GenBank/DDBJ databases">
        <title>Draft genome of Streptomyces sp. ventii, isolated from the Axial Seamount in the Pacific Ocean, and resequencing of the two type strains Streptomyces lonarensis strain NCL 716 and Streptomyces bohaiensis strain 11A07.</title>
        <authorList>
            <person name="Loughran R.M."/>
            <person name="Pfannmuller K.M."/>
            <person name="Wasson B.J."/>
            <person name="Deadmond M.C."/>
            <person name="Paddock B.E."/>
            <person name="Koyack M.J."/>
            <person name="Gallegos D.A."/>
            <person name="Mitchell E.A."/>
            <person name="Ushijima B."/>
            <person name="Saw J.H."/>
            <person name="Mcphail K.L."/>
            <person name="Videau P."/>
        </authorList>
    </citation>
    <scope>NUCLEOTIDE SEQUENCE [LARGE SCALE GENOMIC DNA]</scope>
    <source>
        <strain evidence="2 3">NCL716</strain>
    </source>
</reference>
<dbReference type="Gene3D" id="3.40.50.1820">
    <property type="entry name" value="alpha/beta hydrolase"/>
    <property type="match status" value="1"/>
</dbReference>
<dbReference type="InterPro" id="IPR000073">
    <property type="entry name" value="AB_hydrolase_1"/>
</dbReference>
<dbReference type="Proteomes" id="UP000578686">
    <property type="component" value="Unassembled WGS sequence"/>
</dbReference>
<organism evidence="2 3">
    <name type="scientific">Streptomyces lonarensis</name>
    <dbReference type="NCBI Taxonomy" id="700599"/>
    <lineage>
        <taxon>Bacteria</taxon>
        <taxon>Bacillati</taxon>
        <taxon>Actinomycetota</taxon>
        <taxon>Actinomycetes</taxon>
        <taxon>Kitasatosporales</taxon>
        <taxon>Streptomycetaceae</taxon>
        <taxon>Streptomyces</taxon>
    </lineage>
</organism>
<gene>
    <name evidence="2" type="ORF">HCN56_12065</name>
</gene>
<dbReference type="GO" id="GO:0016787">
    <property type="term" value="F:hydrolase activity"/>
    <property type="evidence" value="ECO:0007669"/>
    <property type="project" value="UniProtKB-KW"/>
</dbReference>
<accession>A0A7X6HZ59</accession>
<dbReference type="SUPFAM" id="SSF53474">
    <property type="entry name" value="alpha/beta-Hydrolases"/>
    <property type="match status" value="1"/>
</dbReference>
<dbReference type="AlphaFoldDB" id="A0A7X6HZ59"/>
<proteinExistence type="predicted"/>
<evidence type="ECO:0000313" key="3">
    <source>
        <dbReference type="Proteomes" id="UP000578686"/>
    </source>
</evidence>
<feature type="domain" description="AB hydrolase-1" evidence="1">
    <location>
        <begin position="51"/>
        <end position="194"/>
    </location>
</feature>
<dbReference type="EMBL" id="JAAVJD010000075">
    <property type="protein sequence ID" value="NJQ06296.1"/>
    <property type="molecule type" value="Genomic_DNA"/>
</dbReference>
<comment type="caution">
    <text evidence="2">The sequence shown here is derived from an EMBL/GenBank/DDBJ whole genome shotgun (WGS) entry which is preliminary data.</text>
</comment>
<dbReference type="Pfam" id="PF00561">
    <property type="entry name" value="Abhydrolase_1"/>
    <property type="match status" value="1"/>
</dbReference>
<evidence type="ECO:0000313" key="2">
    <source>
        <dbReference type="EMBL" id="NJQ06296.1"/>
    </source>
</evidence>
<name>A0A7X6HZ59_9ACTN</name>
<dbReference type="InterPro" id="IPR029058">
    <property type="entry name" value="AB_hydrolase_fold"/>
</dbReference>
<dbReference type="RefSeq" id="WP_167970241.1">
    <property type="nucleotide sequence ID" value="NZ_JAAVJD010000075.1"/>
</dbReference>
<evidence type="ECO:0000259" key="1">
    <source>
        <dbReference type="Pfam" id="PF00561"/>
    </source>
</evidence>
<keyword evidence="2" id="KW-0378">Hydrolase</keyword>